<feature type="region of interest" description="Disordered" evidence="1">
    <location>
        <begin position="165"/>
        <end position="184"/>
    </location>
</feature>
<evidence type="ECO:0000313" key="2">
    <source>
        <dbReference type="EMBL" id="KAF3506901.1"/>
    </source>
</evidence>
<proteinExistence type="predicted"/>
<gene>
    <name evidence="2" type="ORF">F2Q69_00005549</name>
</gene>
<reference evidence="2" key="1">
    <citation type="submission" date="2019-12" db="EMBL/GenBank/DDBJ databases">
        <title>Genome sequencing and annotation of Brassica cretica.</title>
        <authorList>
            <person name="Studholme D.J."/>
            <person name="Sarris P."/>
        </authorList>
    </citation>
    <scope>NUCLEOTIDE SEQUENCE</scope>
    <source>
        <strain evidence="2">PFS-109/04</strain>
        <tissue evidence="2">Leaf</tissue>
    </source>
</reference>
<dbReference type="AlphaFoldDB" id="A0A8S9NY02"/>
<name>A0A8S9NY02_BRACR</name>
<comment type="caution">
    <text evidence="2">The sequence shown here is derived from an EMBL/GenBank/DDBJ whole genome shotgun (WGS) entry which is preliminary data.</text>
</comment>
<dbReference type="Proteomes" id="UP000712600">
    <property type="component" value="Unassembled WGS sequence"/>
</dbReference>
<evidence type="ECO:0000313" key="3">
    <source>
        <dbReference type="Proteomes" id="UP000712600"/>
    </source>
</evidence>
<evidence type="ECO:0000256" key="1">
    <source>
        <dbReference type="SAM" id="MobiDB-lite"/>
    </source>
</evidence>
<protein>
    <submittedName>
        <fullName evidence="2">Uncharacterized protein</fullName>
    </submittedName>
</protein>
<sequence length="184" mass="19551">MGFVCGLTQAINHSLLSSPFFQSNLPQLPPSSSSTSQKVTPVPAPLPLPPAGNFGSLKGGSSEGKGLGSVGTVFLQANRIVLENLGIKAVESPSRRDSAGSVLRQGFCVSGNPERLRSTADSFVQSLEVSHFGDKERDENFPQEGVVCGGALSYRSFDLQGSMRVHHHNPDSRPLEGLPYSLNM</sequence>
<accession>A0A8S9NY02</accession>
<dbReference type="EMBL" id="QGKX02001521">
    <property type="protein sequence ID" value="KAF3506901.1"/>
    <property type="molecule type" value="Genomic_DNA"/>
</dbReference>
<organism evidence="2 3">
    <name type="scientific">Brassica cretica</name>
    <name type="common">Mustard</name>
    <dbReference type="NCBI Taxonomy" id="69181"/>
    <lineage>
        <taxon>Eukaryota</taxon>
        <taxon>Viridiplantae</taxon>
        <taxon>Streptophyta</taxon>
        <taxon>Embryophyta</taxon>
        <taxon>Tracheophyta</taxon>
        <taxon>Spermatophyta</taxon>
        <taxon>Magnoliopsida</taxon>
        <taxon>eudicotyledons</taxon>
        <taxon>Gunneridae</taxon>
        <taxon>Pentapetalae</taxon>
        <taxon>rosids</taxon>
        <taxon>malvids</taxon>
        <taxon>Brassicales</taxon>
        <taxon>Brassicaceae</taxon>
        <taxon>Brassiceae</taxon>
        <taxon>Brassica</taxon>
    </lineage>
</organism>